<evidence type="ECO:0000256" key="6">
    <source>
        <dbReference type="ARBA" id="ARBA00022837"/>
    </source>
</evidence>
<dbReference type="GO" id="GO:0005912">
    <property type="term" value="C:adherens junction"/>
    <property type="evidence" value="ECO:0007669"/>
    <property type="project" value="TreeGrafter"/>
</dbReference>
<dbReference type="InterPro" id="IPR020894">
    <property type="entry name" value="Cadherin_CS"/>
</dbReference>
<keyword evidence="9" id="KW-0325">Glycoprotein</keyword>
<dbReference type="Gene3D" id="2.60.40.60">
    <property type="entry name" value="Cadherins"/>
    <property type="match status" value="5"/>
</dbReference>
<evidence type="ECO:0000256" key="10">
    <source>
        <dbReference type="PROSITE-ProRule" id="PRU00043"/>
    </source>
</evidence>
<dbReference type="GO" id="GO:0005509">
    <property type="term" value="F:calcium ion binding"/>
    <property type="evidence" value="ECO:0007669"/>
    <property type="project" value="UniProtKB-UniRule"/>
</dbReference>
<organism evidence="12 13">
    <name type="scientific">Pleuronectes platessa</name>
    <name type="common">European plaice</name>
    <dbReference type="NCBI Taxonomy" id="8262"/>
    <lineage>
        <taxon>Eukaryota</taxon>
        <taxon>Metazoa</taxon>
        <taxon>Chordata</taxon>
        <taxon>Craniata</taxon>
        <taxon>Vertebrata</taxon>
        <taxon>Euteleostomi</taxon>
        <taxon>Actinopterygii</taxon>
        <taxon>Neopterygii</taxon>
        <taxon>Teleostei</taxon>
        <taxon>Neoteleostei</taxon>
        <taxon>Acanthomorphata</taxon>
        <taxon>Carangaria</taxon>
        <taxon>Pleuronectiformes</taxon>
        <taxon>Pleuronectoidei</taxon>
        <taxon>Pleuronectidae</taxon>
        <taxon>Pleuronectes</taxon>
    </lineage>
</organism>
<keyword evidence="3" id="KW-0479">Metal-binding</keyword>
<dbReference type="PROSITE" id="PS50268">
    <property type="entry name" value="CADHERIN_2"/>
    <property type="match status" value="4"/>
</dbReference>
<keyword evidence="6 10" id="KW-0106">Calcium</keyword>
<keyword evidence="2" id="KW-1003">Cell membrane</keyword>
<evidence type="ECO:0000256" key="7">
    <source>
        <dbReference type="ARBA" id="ARBA00022889"/>
    </source>
</evidence>
<feature type="domain" description="Cadherin" evidence="11">
    <location>
        <begin position="442"/>
        <end position="548"/>
    </location>
</feature>
<dbReference type="PANTHER" id="PTHR24027:SF78">
    <property type="entry name" value="CADHERIN-LIKE PROTEIN 26"/>
    <property type="match status" value="1"/>
</dbReference>
<dbReference type="EMBL" id="CADEAL010004274">
    <property type="protein sequence ID" value="CAB1455881.1"/>
    <property type="molecule type" value="Genomic_DNA"/>
</dbReference>
<proteinExistence type="predicted"/>
<feature type="domain" description="Cadherin" evidence="11">
    <location>
        <begin position="243"/>
        <end position="352"/>
    </location>
</feature>
<dbReference type="GO" id="GO:0016339">
    <property type="term" value="P:calcium-dependent cell-cell adhesion via plasma membrane cell adhesion molecules"/>
    <property type="evidence" value="ECO:0007669"/>
    <property type="project" value="TreeGrafter"/>
</dbReference>
<keyword evidence="7" id="KW-0130">Cell adhesion</keyword>
<dbReference type="GO" id="GO:0045296">
    <property type="term" value="F:cadherin binding"/>
    <property type="evidence" value="ECO:0007669"/>
    <property type="project" value="TreeGrafter"/>
</dbReference>
<dbReference type="FunFam" id="2.60.40.60:FF:000095">
    <property type="entry name" value="Cadherin 13"/>
    <property type="match status" value="1"/>
</dbReference>
<evidence type="ECO:0000313" key="13">
    <source>
        <dbReference type="Proteomes" id="UP001153269"/>
    </source>
</evidence>
<dbReference type="GO" id="GO:0007156">
    <property type="term" value="P:homophilic cell adhesion via plasma membrane adhesion molecules"/>
    <property type="evidence" value="ECO:0007669"/>
    <property type="project" value="InterPro"/>
</dbReference>
<dbReference type="GO" id="GO:0007043">
    <property type="term" value="P:cell-cell junction assembly"/>
    <property type="evidence" value="ECO:0007669"/>
    <property type="project" value="TreeGrafter"/>
</dbReference>
<dbReference type="PROSITE" id="PS00232">
    <property type="entry name" value="CADHERIN_1"/>
    <property type="match status" value="1"/>
</dbReference>
<keyword evidence="13" id="KW-1185">Reference proteome</keyword>
<dbReference type="SMART" id="SM00112">
    <property type="entry name" value="CA"/>
    <property type="match status" value="4"/>
</dbReference>
<dbReference type="GO" id="GO:0016342">
    <property type="term" value="C:catenin complex"/>
    <property type="evidence" value="ECO:0007669"/>
    <property type="project" value="TreeGrafter"/>
</dbReference>
<evidence type="ECO:0000256" key="5">
    <source>
        <dbReference type="ARBA" id="ARBA00022737"/>
    </source>
</evidence>
<gene>
    <name evidence="12" type="ORF">PLEPLA_LOCUS43662</name>
</gene>
<evidence type="ECO:0000313" key="12">
    <source>
        <dbReference type="EMBL" id="CAB1455881.1"/>
    </source>
</evidence>
<dbReference type="PRINTS" id="PR00205">
    <property type="entry name" value="CADHERIN"/>
</dbReference>
<evidence type="ECO:0000256" key="9">
    <source>
        <dbReference type="ARBA" id="ARBA00023180"/>
    </source>
</evidence>
<dbReference type="PANTHER" id="PTHR24027">
    <property type="entry name" value="CADHERIN-23"/>
    <property type="match status" value="1"/>
</dbReference>
<evidence type="ECO:0000256" key="2">
    <source>
        <dbReference type="ARBA" id="ARBA00022475"/>
    </source>
</evidence>
<accession>A0A9N7Z9N5</accession>
<evidence type="ECO:0000256" key="8">
    <source>
        <dbReference type="ARBA" id="ARBA00023136"/>
    </source>
</evidence>
<dbReference type="GO" id="GO:0008013">
    <property type="term" value="F:beta-catenin binding"/>
    <property type="evidence" value="ECO:0007669"/>
    <property type="project" value="TreeGrafter"/>
</dbReference>
<dbReference type="GO" id="GO:0044331">
    <property type="term" value="P:cell-cell adhesion mediated by cadherin"/>
    <property type="evidence" value="ECO:0007669"/>
    <property type="project" value="TreeGrafter"/>
</dbReference>
<protein>
    <recommendedName>
        <fullName evidence="11">Cadherin domain-containing protein</fullName>
    </recommendedName>
</protein>
<dbReference type="Pfam" id="PF00028">
    <property type="entry name" value="Cadherin"/>
    <property type="match status" value="2"/>
</dbReference>
<comment type="subcellular location">
    <subcellularLocation>
        <location evidence="1">Cell membrane</location>
    </subcellularLocation>
</comment>
<sequence>MSSIFVDGLCLKLTAPYHTAKSPLGTSCGWGSSRPVTLLTKPPEARCAARLDVFLGGEVLIRGAGAFLLVCRGAVTVGAAEGGDRLEGTGAHWTEWITMRTFSLLLLVALAALAESGHGKHTKRAKRELLLRSKRRWVLSTIDLREEDPVMGEKTLVSKMYNDKKTHDEHDSQFHLSGKGVDDGFFKIDPKDGRVFLLKKIDREETPHFEMKFEILTDGVAIDDPLTIVVDIEDINDNAPIFKNLPLIFNVKENTKGILPVELDVCDKDQEDTPNSKVTIRMLKQEPAEPKIELKQLNNTRAQLTFKGCFDYDKIKTYKVTVEAKDHGKGFLSSTAVVTLNVVDTNTHPPKFKNKKFYGEVFESQLKKNVLRVEVEDKDTMNTPGWRAKYFFVDKKEEEFFQIETDPKTNEDKSTGTVTLPPIDKIYVTIKMFEVNDAPQFEQEKIEVYLKEEEEPQEFSFKPTVTDPDSDIENIRFVLTEDPAGWLTVDPITGKVRSVKKMDRESPFVEKGIYKAVICAIDDGEPPANSTCSLLFRLGDVNDNKPKLASKSVIMCGNKGNKAMVPVIDPDDPPYSGPFAFSLGGDDTNLEQQWKLDPDVGMEGGLVSLTPLAYGNYSVPLKIEDQQGMGAQDTVNVIVCDCGEADVCPARGPLSTSLGAAVLLLVFICQYGQGAMKHITLPYDEGNQTLMKYNEEGGGAASTAMPTMPWLSSNGVTVTDSLKQASGQINREDQVMIKNVGKYNTAGSIMTANNAGADFHQTSKKYFLGEYLQ</sequence>
<dbReference type="InterPro" id="IPR015919">
    <property type="entry name" value="Cadherin-like_sf"/>
</dbReference>
<evidence type="ECO:0000256" key="3">
    <source>
        <dbReference type="ARBA" id="ARBA00022723"/>
    </source>
</evidence>
<keyword evidence="4" id="KW-0732">Signal</keyword>
<feature type="non-terminal residue" evidence="12">
    <location>
        <position position="773"/>
    </location>
</feature>
<dbReference type="InterPro" id="IPR039808">
    <property type="entry name" value="Cadherin"/>
</dbReference>
<keyword evidence="5" id="KW-0677">Repeat</keyword>
<dbReference type="SUPFAM" id="SSF49313">
    <property type="entry name" value="Cadherin-like"/>
    <property type="match status" value="5"/>
</dbReference>
<dbReference type="FunFam" id="2.60.40.60:FF:000011">
    <property type="entry name" value="Cadherin 1"/>
    <property type="match status" value="1"/>
</dbReference>
<feature type="domain" description="Cadherin" evidence="11">
    <location>
        <begin position="565"/>
        <end position="651"/>
    </location>
</feature>
<evidence type="ECO:0000259" key="11">
    <source>
        <dbReference type="PROSITE" id="PS50268"/>
    </source>
</evidence>
<dbReference type="InterPro" id="IPR002126">
    <property type="entry name" value="Cadherin-like_dom"/>
</dbReference>
<reference evidence="12" key="1">
    <citation type="submission" date="2020-03" db="EMBL/GenBank/DDBJ databases">
        <authorList>
            <person name="Weist P."/>
        </authorList>
    </citation>
    <scope>NUCLEOTIDE SEQUENCE</scope>
</reference>
<dbReference type="GO" id="GO:0000902">
    <property type="term" value="P:cell morphogenesis"/>
    <property type="evidence" value="ECO:0007669"/>
    <property type="project" value="TreeGrafter"/>
</dbReference>
<dbReference type="AlphaFoldDB" id="A0A9N7Z9N5"/>
<comment type="caution">
    <text evidence="12">The sequence shown here is derived from an EMBL/GenBank/DDBJ whole genome shotgun (WGS) entry which is preliminary data.</text>
</comment>
<feature type="domain" description="Cadherin" evidence="11">
    <location>
        <begin position="163"/>
        <end position="242"/>
    </location>
</feature>
<dbReference type="Proteomes" id="UP001153269">
    <property type="component" value="Unassembled WGS sequence"/>
</dbReference>
<dbReference type="GO" id="GO:0016477">
    <property type="term" value="P:cell migration"/>
    <property type="evidence" value="ECO:0007669"/>
    <property type="project" value="TreeGrafter"/>
</dbReference>
<name>A0A9N7Z9N5_PLEPL</name>
<evidence type="ECO:0000256" key="1">
    <source>
        <dbReference type="ARBA" id="ARBA00004236"/>
    </source>
</evidence>
<dbReference type="CDD" id="cd11304">
    <property type="entry name" value="Cadherin_repeat"/>
    <property type="match status" value="3"/>
</dbReference>
<dbReference type="GO" id="GO:0034332">
    <property type="term" value="P:adherens junction organization"/>
    <property type="evidence" value="ECO:0007669"/>
    <property type="project" value="TreeGrafter"/>
</dbReference>
<evidence type="ECO:0000256" key="4">
    <source>
        <dbReference type="ARBA" id="ARBA00022729"/>
    </source>
</evidence>
<keyword evidence="8" id="KW-0472">Membrane</keyword>